<evidence type="ECO:0000259" key="1">
    <source>
        <dbReference type="Pfam" id="PF02627"/>
    </source>
</evidence>
<dbReference type="PANTHER" id="PTHR35446">
    <property type="entry name" value="SI:CH211-175M2.5"/>
    <property type="match status" value="1"/>
</dbReference>
<dbReference type="SUPFAM" id="SSF69118">
    <property type="entry name" value="AhpD-like"/>
    <property type="match status" value="1"/>
</dbReference>
<keyword evidence="3" id="KW-1185">Reference proteome</keyword>
<dbReference type="InterPro" id="IPR003779">
    <property type="entry name" value="CMD-like"/>
</dbReference>
<dbReference type="RefSeq" id="WP_284485966.1">
    <property type="nucleotide sequence ID" value="NZ_JASNJE010000015.1"/>
</dbReference>
<evidence type="ECO:0000313" key="3">
    <source>
        <dbReference type="Proteomes" id="UP001227126"/>
    </source>
</evidence>
<sequence>MTDKSRPTSLDLPMVDPLPEATRKYFDICMEKLGMVPNVLKANAFDIDKLNAFTGMYNDLMLADSGLSKLEREMIAVVVSSINRCFYCLVAHGAAVRQLSGDPILGEMLVMNYRVAPLDARQRGMLDFAAKMTTASATIDEADRQGLRDLGFSDRDIWDIANVAGFFNMTNRVASATAMHPNDEYHAQFR</sequence>
<comment type="caution">
    <text evidence="2">The sequence shown here is derived from an EMBL/GenBank/DDBJ whole genome shotgun (WGS) entry which is preliminary data.</text>
</comment>
<dbReference type="Proteomes" id="UP001227126">
    <property type="component" value="Unassembled WGS sequence"/>
</dbReference>
<dbReference type="Pfam" id="PF02627">
    <property type="entry name" value="CMD"/>
    <property type="match status" value="1"/>
</dbReference>
<reference evidence="2 3" key="1">
    <citation type="submission" date="2023-05" db="EMBL/GenBank/DDBJ databases">
        <title>Sedimentitalea sp. nov. JM2-8.</title>
        <authorList>
            <person name="Huang J."/>
        </authorList>
    </citation>
    <scope>NUCLEOTIDE SEQUENCE [LARGE SCALE GENOMIC DNA]</scope>
    <source>
        <strain evidence="2 3">JM2-8</strain>
    </source>
</reference>
<dbReference type="GO" id="GO:0004601">
    <property type="term" value="F:peroxidase activity"/>
    <property type="evidence" value="ECO:0007669"/>
    <property type="project" value="UniProtKB-KW"/>
</dbReference>
<keyword evidence="2" id="KW-0575">Peroxidase</keyword>
<proteinExistence type="predicted"/>
<dbReference type="NCBIfam" id="TIGR00778">
    <property type="entry name" value="ahpD_dom"/>
    <property type="match status" value="1"/>
</dbReference>
<organism evidence="2 3">
    <name type="scientific">Sedimentitalea xiamensis</name>
    <dbReference type="NCBI Taxonomy" id="3050037"/>
    <lineage>
        <taxon>Bacteria</taxon>
        <taxon>Pseudomonadati</taxon>
        <taxon>Pseudomonadota</taxon>
        <taxon>Alphaproteobacteria</taxon>
        <taxon>Rhodobacterales</taxon>
        <taxon>Paracoccaceae</taxon>
        <taxon>Sedimentitalea</taxon>
    </lineage>
</organism>
<evidence type="ECO:0000313" key="2">
    <source>
        <dbReference type="EMBL" id="MDK3074031.1"/>
    </source>
</evidence>
<accession>A0ABT7FFX6</accession>
<dbReference type="InterPro" id="IPR010195">
    <property type="entry name" value="Uncharacterised_peroxidase-rel"/>
</dbReference>
<dbReference type="InterPro" id="IPR004675">
    <property type="entry name" value="AhpD_core"/>
</dbReference>
<dbReference type="Gene3D" id="1.20.1290.10">
    <property type="entry name" value="AhpD-like"/>
    <property type="match status" value="1"/>
</dbReference>
<protein>
    <submittedName>
        <fullName evidence="2">Peroxidase-related enzyme</fullName>
    </submittedName>
</protein>
<feature type="domain" description="Carboxymuconolactone decarboxylase-like" evidence="1">
    <location>
        <begin position="51"/>
        <end position="98"/>
    </location>
</feature>
<dbReference type="NCBIfam" id="TIGR01926">
    <property type="entry name" value="peroxid_rel"/>
    <property type="match status" value="1"/>
</dbReference>
<name>A0ABT7FFX6_9RHOB</name>
<dbReference type="PANTHER" id="PTHR35446:SF2">
    <property type="entry name" value="CARBOXYMUCONOLACTONE DECARBOXYLASE-LIKE DOMAIN-CONTAINING PROTEIN"/>
    <property type="match status" value="1"/>
</dbReference>
<keyword evidence="2" id="KW-0560">Oxidoreductase</keyword>
<dbReference type="EMBL" id="JASNJE010000015">
    <property type="protein sequence ID" value="MDK3074031.1"/>
    <property type="molecule type" value="Genomic_DNA"/>
</dbReference>
<dbReference type="InterPro" id="IPR029032">
    <property type="entry name" value="AhpD-like"/>
</dbReference>
<dbReference type="Gene3D" id="1.20.5.810">
    <property type="entry name" value="AhpD-like"/>
    <property type="match status" value="1"/>
</dbReference>
<gene>
    <name evidence="2" type="ORF">QO034_12995</name>
</gene>